<sequence length="73" mass="8068">MRRLIGKGQAKADKGQKAGVAGQAQVFTLGEIEWLKVAQIICKDLIKKFTKEAFYSTIVCPTDPNDLFTPNIL</sequence>
<evidence type="ECO:0000313" key="1">
    <source>
        <dbReference type="Proteomes" id="UP000887565"/>
    </source>
</evidence>
<reference evidence="2" key="1">
    <citation type="submission" date="2022-11" db="UniProtKB">
        <authorList>
            <consortium name="WormBaseParasite"/>
        </authorList>
    </citation>
    <scope>IDENTIFICATION</scope>
</reference>
<accession>A0A915IG19</accession>
<dbReference type="WBParaSite" id="nRc.2.0.1.t12749-RA">
    <property type="protein sequence ID" value="nRc.2.0.1.t12749-RA"/>
    <property type="gene ID" value="nRc.2.0.1.g12749"/>
</dbReference>
<keyword evidence="1" id="KW-1185">Reference proteome</keyword>
<dbReference type="AlphaFoldDB" id="A0A915IG19"/>
<evidence type="ECO:0000313" key="2">
    <source>
        <dbReference type="WBParaSite" id="nRc.2.0.1.t12749-RA"/>
    </source>
</evidence>
<proteinExistence type="predicted"/>
<protein>
    <submittedName>
        <fullName evidence="2">Uncharacterized protein</fullName>
    </submittedName>
</protein>
<organism evidence="1 2">
    <name type="scientific">Romanomermis culicivorax</name>
    <name type="common">Nematode worm</name>
    <dbReference type="NCBI Taxonomy" id="13658"/>
    <lineage>
        <taxon>Eukaryota</taxon>
        <taxon>Metazoa</taxon>
        <taxon>Ecdysozoa</taxon>
        <taxon>Nematoda</taxon>
        <taxon>Enoplea</taxon>
        <taxon>Dorylaimia</taxon>
        <taxon>Mermithida</taxon>
        <taxon>Mermithoidea</taxon>
        <taxon>Mermithidae</taxon>
        <taxon>Romanomermis</taxon>
    </lineage>
</organism>
<dbReference type="Proteomes" id="UP000887565">
    <property type="component" value="Unplaced"/>
</dbReference>
<name>A0A915IG19_ROMCU</name>